<keyword evidence="2" id="KW-1185">Reference proteome</keyword>
<name>A0A545TKY7_9PROT</name>
<comment type="caution">
    <text evidence="1">The sequence shown here is derived from an EMBL/GenBank/DDBJ whole genome shotgun (WGS) entry which is preliminary data.</text>
</comment>
<evidence type="ECO:0000313" key="2">
    <source>
        <dbReference type="Proteomes" id="UP000315252"/>
    </source>
</evidence>
<organism evidence="1 2">
    <name type="scientific">Denitrobaculum tricleocarpae</name>
    <dbReference type="NCBI Taxonomy" id="2591009"/>
    <lineage>
        <taxon>Bacteria</taxon>
        <taxon>Pseudomonadati</taxon>
        <taxon>Pseudomonadota</taxon>
        <taxon>Alphaproteobacteria</taxon>
        <taxon>Rhodospirillales</taxon>
        <taxon>Rhodospirillaceae</taxon>
        <taxon>Denitrobaculum</taxon>
    </lineage>
</organism>
<accession>A0A545TKY7</accession>
<protein>
    <submittedName>
        <fullName evidence="1">Uncharacterized protein</fullName>
    </submittedName>
</protein>
<gene>
    <name evidence="1" type="ORF">FKG95_20165</name>
</gene>
<dbReference type="AlphaFoldDB" id="A0A545TKY7"/>
<evidence type="ECO:0000313" key="1">
    <source>
        <dbReference type="EMBL" id="TQV77867.1"/>
    </source>
</evidence>
<reference evidence="1 2" key="1">
    <citation type="submission" date="2019-06" db="EMBL/GenBank/DDBJ databases">
        <title>Whole genome sequence for Rhodospirillaceae sp. R148.</title>
        <authorList>
            <person name="Wang G."/>
        </authorList>
    </citation>
    <scope>NUCLEOTIDE SEQUENCE [LARGE SCALE GENOMIC DNA]</scope>
    <source>
        <strain evidence="1 2">R148</strain>
    </source>
</reference>
<proteinExistence type="predicted"/>
<dbReference type="RefSeq" id="WP_142898210.1">
    <property type="nucleotide sequence ID" value="NZ_ML660058.1"/>
</dbReference>
<dbReference type="EMBL" id="VHSH01000007">
    <property type="protein sequence ID" value="TQV77867.1"/>
    <property type="molecule type" value="Genomic_DNA"/>
</dbReference>
<dbReference type="Proteomes" id="UP000315252">
    <property type="component" value="Unassembled WGS sequence"/>
</dbReference>
<sequence>MNTGDLREIFGLYLDKFWKLDDVSPFTLVYIRLLLLFKDELSQMEVNVILERRKQLLGEKFNNQNFDEMSELSRKEMDRTSANNTSMTRAAMLNRLVFCALLDRGENDFFYLTEPMFEFADVMRVSPEQIQEMLELEFDGFTGPSPKVTR</sequence>